<dbReference type="Proteomes" id="UP000694460">
    <property type="component" value="Unassembled WGS sequence"/>
</dbReference>
<evidence type="ECO:0000313" key="2">
    <source>
        <dbReference type="Proteomes" id="UP000694460"/>
    </source>
</evidence>
<reference evidence="1 2" key="1">
    <citation type="submission" date="2021-03" db="EMBL/GenBank/DDBJ databases">
        <title>Sequencing the genomes of 1000 actinobacteria strains.</title>
        <authorList>
            <person name="Klenk H.-P."/>
        </authorList>
    </citation>
    <scope>NUCLEOTIDE SEQUENCE [LARGE SCALE GENOMIC DNA]</scope>
    <source>
        <strain evidence="1 2">DSM 46713</strain>
    </source>
</reference>
<comment type="caution">
    <text evidence="1">The sequence shown here is derived from an EMBL/GenBank/DDBJ whole genome shotgun (WGS) entry which is preliminary data.</text>
</comment>
<gene>
    <name evidence="1" type="ORF">JOF57_004996</name>
</gene>
<proteinExistence type="predicted"/>
<sequence length="91" mass="9389">MSDGQSRAKAAIELTASVTDGVSASMVINHGPICAASIAALEAANMVRDGACAAMATVSQDLAEKMTVAASQYDQTDYQAAADIDKEMHPR</sequence>
<name>A0ABS5A004_9MYCO</name>
<dbReference type="InterPro" id="IPR022536">
    <property type="entry name" value="EspC"/>
</dbReference>
<evidence type="ECO:0008006" key="3">
    <source>
        <dbReference type="Google" id="ProtNLM"/>
    </source>
</evidence>
<evidence type="ECO:0000313" key="1">
    <source>
        <dbReference type="EMBL" id="MBP2455083.1"/>
    </source>
</evidence>
<accession>A0ABS5A004</accession>
<dbReference type="EMBL" id="JAGIOP010000002">
    <property type="protein sequence ID" value="MBP2455083.1"/>
    <property type="molecule type" value="Genomic_DNA"/>
</dbReference>
<dbReference type="Pfam" id="PF10824">
    <property type="entry name" value="T7SS_ESX_EspC"/>
    <property type="match status" value="1"/>
</dbReference>
<organism evidence="1 2">
    <name type="scientific">Mycolicibacterium lutetiense</name>
    <dbReference type="NCBI Taxonomy" id="1641992"/>
    <lineage>
        <taxon>Bacteria</taxon>
        <taxon>Bacillati</taxon>
        <taxon>Actinomycetota</taxon>
        <taxon>Actinomycetes</taxon>
        <taxon>Mycobacteriales</taxon>
        <taxon>Mycobacteriaceae</taxon>
        <taxon>Mycolicibacterium</taxon>
    </lineage>
</organism>
<keyword evidence="2" id="KW-1185">Reference proteome</keyword>
<protein>
    <recommendedName>
        <fullName evidence="3">ESX-1 secretion-associated protein</fullName>
    </recommendedName>
</protein>